<keyword evidence="1" id="KW-1133">Transmembrane helix</keyword>
<feature type="transmembrane region" description="Helical" evidence="1">
    <location>
        <begin position="241"/>
        <end position="257"/>
    </location>
</feature>
<feature type="transmembrane region" description="Helical" evidence="1">
    <location>
        <begin position="6"/>
        <end position="24"/>
    </location>
</feature>
<protein>
    <submittedName>
        <fullName evidence="2">Uncharacterized protein</fullName>
    </submittedName>
</protein>
<feature type="transmembrane region" description="Helical" evidence="1">
    <location>
        <begin position="218"/>
        <end position="235"/>
    </location>
</feature>
<feature type="transmembrane region" description="Helical" evidence="1">
    <location>
        <begin position="437"/>
        <end position="458"/>
    </location>
</feature>
<feature type="transmembrane region" description="Helical" evidence="1">
    <location>
        <begin position="519"/>
        <end position="542"/>
    </location>
</feature>
<keyword evidence="1" id="KW-0812">Transmembrane</keyword>
<feature type="transmembrane region" description="Helical" evidence="1">
    <location>
        <begin position="470"/>
        <end position="489"/>
    </location>
</feature>
<feature type="transmembrane region" description="Helical" evidence="1">
    <location>
        <begin position="495"/>
        <end position="512"/>
    </location>
</feature>
<feature type="transmembrane region" description="Helical" evidence="1">
    <location>
        <begin position="58"/>
        <end position="76"/>
    </location>
</feature>
<dbReference type="Proteomes" id="UP000249873">
    <property type="component" value="Chromosome"/>
</dbReference>
<gene>
    <name evidence="2" type="ORF">DJ013_17475</name>
</gene>
<accession>A0A2Z4GEZ5</accession>
<dbReference type="AlphaFoldDB" id="A0A2Z4GEZ5"/>
<evidence type="ECO:0000313" key="3">
    <source>
        <dbReference type="Proteomes" id="UP000249873"/>
    </source>
</evidence>
<evidence type="ECO:0000256" key="1">
    <source>
        <dbReference type="SAM" id="Phobius"/>
    </source>
</evidence>
<name>A0A2Z4GEZ5_9BACT</name>
<reference evidence="2 3" key="1">
    <citation type="submission" date="2018-05" db="EMBL/GenBank/DDBJ databases">
        <title>Complete genome sequence of Arcticibacterium luteifluviistationis SM1504T, a cytophagaceae bacterium isolated from Arctic surface seawater.</title>
        <authorList>
            <person name="Li Y."/>
            <person name="Qin Q.-L."/>
        </authorList>
    </citation>
    <scope>NUCLEOTIDE SEQUENCE [LARGE SCALE GENOMIC DNA]</scope>
    <source>
        <strain evidence="2 3">SM1504</strain>
    </source>
</reference>
<keyword evidence="3" id="KW-1185">Reference proteome</keyword>
<keyword evidence="1" id="KW-0472">Membrane</keyword>
<feature type="transmembrane region" description="Helical" evidence="1">
    <location>
        <begin position="283"/>
        <end position="299"/>
    </location>
</feature>
<organism evidence="2 3">
    <name type="scientific">Arcticibacterium luteifluviistationis</name>
    <dbReference type="NCBI Taxonomy" id="1784714"/>
    <lineage>
        <taxon>Bacteria</taxon>
        <taxon>Pseudomonadati</taxon>
        <taxon>Bacteroidota</taxon>
        <taxon>Cytophagia</taxon>
        <taxon>Cytophagales</taxon>
        <taxon>Leadbetterellaceae</taxon>
        <taxon>Arcticibacterium</taxon>
    </lineage>
</organism>
<proteinExistence type="predicted"/>
<dbReference type="KEGG" id="als:DJ013_17475"/>
<dbReference type="OrthoDB" id="904806at2"/>
<feature type="transmembrane region" description="Helical" evidence="1">
    <location>
        <begin position="31"/>
        <end position="52"/>
    </location>
</feature>
<dbReference type="RefSeq" id="WP_111373234.1">
    <property type="nucleotide sequence ID" value="NZ_CP029480.1"/>
</dbReference>
<sequence>MVIVSLLFFVLFLFFLHKSSVVIAKSLSSYFIFMFLGLVGVSIPLGYVLSFLDLTGSSVSWSIGLSLIAGIAYFLITRSVKGDFIKLFQESLDEKKELWQKIGQTEKVIYSILFFGLLVCTLINVYVLFVTYPNEWDSMTGHLVKCAYYIQNGNMDRLSGTTWSIDFYPNSLPSLQILGFHVFGEKGFKLIHFLSYWIFVITSYSITDEIFSNKRASIFVGLISALLPSALIQAVTTETDIVQSAYLGLVVLFLLKVYRKPSWLNVGLFVLSSSIWVSHKVTFMLIGPAVAVLVVFMIWKSQEVRNKIVKTVIFLLLGLAIYVLPNGYIANVKEVGTFSLGALSAPAEVMKWHGIEGYSGIEKLKNFEFNVLRYSSDFLQLDGIRNTELGSEINDAFRYFPNKVFDKFGLERGLYWVVYPFEMMGNEQMHFYKERPYWGIISFLLVLPILFFILLRAWKNRGSEKMQLSLVFIIAGLLHFLSLCFSAPYDPIKGRYFMNMVVWFIPLLAWFFEIKRGKFYLVFCSIIIVISGFFTLTHRGLYPLTGNRSIFKQDRIAQLTQTRPESTEAYYAFEKLVPEDAVVALGTQQEHEDYVYPFWGAEFKRTLIPIHPFRAAVKPIPKEAEYLVYSEGVIPFKEGDVRLNEGDKEPDTPVMESTFFLRKL</sequence>
<evidence type="ECO:0000313" key="2">
    <source>
        <dbReference type="EMBL" id="AWV99866.1"/>
    </source>
</evidence>
<feature type="transmembrane region" description="Helical" evidence="1">
    <location>
        <begin position="108"/>
        <end position="129"/>
    </location>
</feature>
<feature type="transmembrane region" description="Helical" evidence="1">
    <location>
        <begin position="190"/>
        <end position="206"/>
    </location>
</feature>
<feature type="transmembrane region" description="Helical" evidence="1">
    <location>
        <begin position="311"/>
        <end position="330"/>
    </location>
</feature>
<dbReference type="EMBL" id="CP029480">
    <property type="protein sequence ID" value="AWV99866.1"/>
    <property type="molecule type" value="Genomic_DNA"/>
</dbReference>